<protein>
    <recommendedName>
        <fullName evidence="4">Cyclin-domain-containing protein</fullName>
    </recommendedName>
</protein>
<evidence type="ECO:0000313" key="2">
    <source>
        <dbReference type="EMBL" id="ORX52391.1"/>
    </source>
</evidence>
<dbReference type="Pfam" id="PF08613">
    <property type="entry name" value="Cyclin"/>
    <property type="match status" value="1"/>
</dbReference>
<dbReference type="GO" id="GO:0005634">
    <property type="term" value="C:nucleus"/>
    <property type="evidence" value="ECO:0007669"/>
    <property type="project" value="TreeGrafter"/>
</dbReference>
<keyword evidence="3" id="KW-1185">Reference proteome</keyword>
<dbReference type="STRING" id="101127.A0A1X2GF63"/>
<dbReference type="PANTHER" id="PTHR15615:SF27">
    <property type="entry name" value="PHO85 CYCLIN CLG1"/>
    <property type="match status" value="1"/>
</dbReference>
<dbReference type="GO" id="GO:0000307">
    <property type="term" value="C:cyclin-dependent protein kinase holoenzyme complex"/>
    <property type="evidence" value="ECO:0007669"/>
    <property type="project" value="TreeGrafter"/>
</dbReference>
<feature type="region of interest" description="Disordered" evidence="1">
    <location>
        <begin position="215"/>
        <end position="244"/>
    </location>
</feature>
<dbReference type="OrthoDB" id="2288792at2759"/>
<dbReference type="InterPro" id="IPR036915">
    <property type="entry name" value="Cyclin-like_sf"/>
</dbReference>
<reference evidence="2 3" key="1">
    <citation type="submission" date="2016-07" db="EMBL/GenBank/DDBJ databases">
        <title>Pervasive Adenine N6-methylation of Active Genes in Fungi.</title>
        <authorList>
            <consortium name="DOE Joint Genome Institute"/>
            <person name="Mondo S.J."/>
            <person name="Dannebaum R.O."/>
            <person name="Kuo R.C."/>
            <person name="Labutti K."/>
            <person name="Haridas S."/>
            <person name="Kuo A."/>
            <person name="Salamov A."/>
            <person name="Ahrendt S.R."/>
            <person name="Lipzen A."/>
            <person name="Sullivan W."/>
            <person name="Andreopoulos W.B."/>
            <person name="Clum A."/>
            <person name="Lindquist E."/>
            <person name="Daum C."/>
            <person name="Ramamoorthy G.K."/>
            <person name="Gryganskyi A."/>
            <person name="Culley D."/>
            <person name="Magnuson J.K."/>
            <person name="James T.Y."/>
            <person name="O'Malley M.A."/>
            <person name="Stajich J.E."/>
            <person name="Spatafora J.W."/>
            <person name="Visel A."/>
            <person name="Grigoriev I.V."/>
        </authorList>
    </citation>
    <scope>NUCLEOTIDE SEQUENCE [LARGE SCALE GENOMIC DNA]</scope>
    <source>
        <strain evidence="2 3">NRRL 3301</strain>
    </source>
</reference>
<accession>A0A1X2GF63</accession>
<feature type="region of interest" description="Disordered" evidence="1">
    <location>
        <begin position="504"/>
        <end position="605"/>
    </location>
</feature>
<dbReference type="CDD" id="cd20557">
    <property type="entry name" value="CYCLIN_ScPCL1-like"/>
    <property type="match status" value="1"/>
</dbReference>
<gene>
    <name evidence="2" type="ORF">DM01DRAFT_1336759</name>
</gene>
<dbReference type="GO" id="GO:0016538">
    <property type="term" value="F:cyclin-dependent protein serine/threonine kinase regulator activity"/>
    <property type="evidence" value="ECO:0007669"/>
    <property type="project" value="TreeGrafter"/>
</dbReference>
<name>A0A1X2GF63_9FUNG</name>
<comment type="caution">
    <text evidence="2">The sequence shown here is derived from an EMBL/GenBank/DDBJ whole genome shotgun (WGS) entry which is preliminary data.</text>
</comment>
<dbReference type="Gene3D" id="1.10.472.10">
    <property type="entry name" value="Cyclin-like"/>
    <property type="match status" value="1"/>
</dbReference>
<dbReference type="EMBL" id="MCGT01000018">
    <property type="protein sequence ID" value="ORX52391.1"/>
    <property type="molecule type" value="Genomic_DNA"/>
</dbReference>
<feature type="compositionally biased region" description="Low complexity" evidence="1">
    <location>
        <begin position="231"/>
        <end position="244"/>
    </location>
</feature>
<evidence type="ECO:0008006" key="4">
    <source>
        <dbReference type="Google" id="ProtNLM"/>
    </source>
</evidence>
<dbReference type="AlphaFoldDB" id="A0A1X2GF63"/>
<organism evidence="2 3">
    <name type="scientific">Hesseltinella vesiculosa</name>
    <dbReference type="NCBI Taxonomy" id="101127"/>
    <lineage>
        <taxon>Eukaryota</taxon>
        <taxon>Fungi</taxon>
        <taxon>Fungi incertae sedis</taxon>
        <taxon>Mucoromycota</taxon>
        <taxon>Mucoromycotina</taxon>
        <taxon>Mucoromycetes</taxon>
        <taxon>Mucorales</taxon>
        <taxon>Cunninghamellaceae</taxon>
        <taxon>Hesseltinella</taxon>
    </lineage>
</organism>
<dbReference type="GO" id="GO:0019901">
    <property type="term" value="F:protein kinase binding"/>
    <property type="evidence" value="ECO:0007669"/>
    <property type="project" value="InterPro"/>
</dbReference>
<dbReference type="Proteomes" id="UP000242146">
    <property type="component" value="Unassembled WGS sequence"/>
</dbReference>
<sequence>MYPQQPQPQRYLDGPTTLYHQPPPRHFVPPEPLPSATEVQSVALTIPELAEFSSSMVHLMWHERHTPSSSGPQPGVSHPFKKYCRSILQATQLSESVVLLSLKYVAILLRNQPYLRGAEGSEYRLYTVALMLANKFLDDNTFTNKTWSDISGMKVFELNLMELEFLQVLKFALFIRKREFDDWKSVLYTFRAKSYGARPTPQLVEFTLKNMGLVAHYPTPQPQPQHDWHYQQQQQQQQQQAARQQQQQQAAAAAAAAAAQQQQQYNQNLYLSKAQQPHIPAQPLNRPLTRVPLRIPVRPVYQTMQSATSHPSSAAVYDSSMTANTATVIQPAPLHQQPALVPPTQQVYGNPLASSSNTNIAASSAPRRNDPAYPTAAYPPPAHIVTQAMPQQPPVRMVTPTTTSRPYDYVHDAAPSFYNDPVSAVATSSAYPLPQQQHHIMPQSMPTSAHAIPPPIVTSIVTQPPPNLRTTSLPSAGLDVPVPAPHYYSGPSQQTSHIVPTDAHNITPAAHYPPTNGYPPPPASTYAANPRLGNPTPSSSPYYDDYGYPSRTTPTSGRTTSNPNYNAYNTPAPSVTPQAVAPQKKTSGPVPEDPLTAADSYRVRK</sequence>
<dbReference type="InterPro" id="IPR013922">
    <property type="entry name" value="Cyclin_PHO80-like"/>
</dbReference>
<evidence type="ECO:0000256" key="1">
    <source>
        <dbReference type="SAM" id="MobiDB-lite"/>
    </source>
</evidence>
<feature type="region of interest" description="Disordered" evidence="1">
    <location>
        <begin position="342"/>
        <end position="370"/>
    </location>
</feature>
<feature type="compositionally biased region" description="Low complexity" evidence="1">
    <location>
        <begin position="353"/>
        <end position="370"/>
    </location>
</feature>
<feature type="compositionally biased region" description="Low complexity" evidence="1">
    <location>
        <begin position="535"/>
        <end position="573"/>
    </location>
</feature>
<dbReference type="PANTHER" id="PTHR15615">
    <property type="match status" value="1"/>
</dbReference>
<dbReference type="SUPFAM" id="SSF47954">
    <property type="entry name" value="Cyclin-like"/>
    <property type="match status" value="1"/>
</dbReference>
<proteinExistence type="predicted"/>
<evidence type="ECO:0000313" key="3">
    <source>
        <dbReference type="Proteomes" id="UP000242146"/>
    </source>
</evidence>